<dbReference type="InterPro" id="IPR057826">
    <property type="entry name" value="WWE_C20G8.02"/>
</dbReference>
<dbReference type="Pfam" id="PF02586">
    <property type="entry name" value="SRAP"/>
    <property type="match status" value="1"/>
</dbReference>
<dbReference type="PANTHER" id="PTHR23509:SF10">
    <property type="entry name" value="LD21067P"/>
    <property type="match status" value="1"/>
</dbReference>
<feature type="region of interest" description="Disordered" evidence="1">
    <location>
        <begin position="866"/>
        <end position="893"/>
    </location>
</feature>
<dbReference type="VEuPathDB" id="FungiDB:A9K55_001395"/>
<dbReference type="PROSITE" id="PS51043">
    <property type="entry name" value="DDHD"/>
    <property type="match status" value="1"/>
</dbReference>
<dbReference type="InterPro" id="IPR003738">
    <property type="entry name" value="SRAP"/>
</dbReference>
<evidence type="ECO:0000313" key="3">
    <source>
        <dbReference type="EMBL" id="ATY66290.1"/>
    </source>
</evidence>
<organism evidence="3 4">
    <name type="scientific">Cordyceps militaris</name>
    <name type="common">Caterpillar fungus</name>
    <name type="synonym">Clavaria militaris</name>
    <dbReference type="NCBI Taxonomy" id="73501"/>
    <lineage>
        <taxon>Eukaryota</taxon>
        <taxon>Fungi</taxon>
        <taxon>Dikarya</taxon>
        <taxon>Ascomycota</taxon>
        <taxon>Pezizomycotina</taxon>
        <taxon>Sordariomycetes</taxon>
        <taxon>Hypocreomycetidae</taxon>
        <taxon>Hypocreales</taxon>
        <taxon>Cordycipitaceae</taxon>
        <taxon>Cordyceps</taxon>
    </lineage>
</organism>
<dbReference type="PANTHER" id="PTHR23509">
    <property type="entry name" value="PA-PL1 PHOSPHOLIPASE FAMILY"/>
    <property type="match status" value="1"/>
</dbReference>
<sequence>MSTKDQGSPNGTPKSEEHQETPYWSSALSSIGIWNGAKPSLGTQTGKEAAGEANAPKPTTATDHITTPFHGQSVRSYPQHCPPLKVQWFHAVDVPKRTTLPPFEVKDSSATKAPAKPKKFSAFSTEDSRRIEARYQSLLESDEELRSRNGRKEHKSQCSTSDPTPKNTHVPVNEDFLFDVSIQRRELCPVYWLGPVYEVRRGTWFFQDSSNLRPCEENLAAQLEEGYLKTKAWVEPDTNPDLKQDSASISAMGNEDLVVAATKSKLETEAKQTKLKSYRLFGAYMNNTVTYEDGSTAWLVSDGVLSWVATSVYERFAGGGHMSGVKLVRGYSDQSKAKEKEKGEKKKSTADNDDRIVPESMPSNVDAAASGKSYAVGKAPLTSEAMLQSRLSTIIESEDRRTATGENEVRKLSEEEMRHDYLTQNGESQNRDIEHLVLVTHGIGQRLGLRTQSVNFIHDVNVLRKTLKGVYTNSPDLRSMNMDEGDGPGNCRMQVLPVCWRHKVEFPRGRKRKTQADERDVAEAYEEEEKCKIRPSNGRDDTNEAHVDPTLEDITIDGVSFARALISDLALDVLLYQSSYRAEIAQTVIEESNRIVALFRQRNPGFRGKIHLVGHSLGSAILFDILCRENRQRRGGSRPNPLRFLPHHDPSRFEADDTLDFDVEDFYCLGSPIGLFQMLTGRTIAARQAERAIPKAGLTSTIDSENMDSSFVADSGYATSRPDVQQLFNIFYPSDPISYRLEPLIAPFMASMKPHNLPYTKKGLFGVVGSQGFTGIGTKVGQSVSGLFASLSTGISTNLLPASLRITSEEVEVIMKENATSETSAVSMPKEKQVEGREVDSESRNVDDDEALLANQSSQIATLYSRFQMSDERSEEASKDPNGEGKDRKTHKQRMAQRKIWALNRNGRVDFSIQEGALDFNPISTIASHIGYWGEEDRPSEIRQIIEDAGMSVEDAPEDGGSDAPRQSYNFAPGHYGAVYRADTPDHGAGPAPNGVADAVQDRHDQKASYKLQTMKWGLIPSWSKRNPDYASMLKTINCRSDSLSKAGGLWSTMKARKRCVVIAQGFYEWLKTGPKDKLPHFIKRADGQLMYFAGLWDCVQYEDSDEKHYTFTIITTDSNKQLKFLHDRMPVVLEPGSDAMLEWLDPNKYEWSRHLQSLLQPFAGDVEVYPVDKDVGKVGNDSPTFIKPLYSSENKANIANFFSGPRHLPPRVLASKYGDAKASVELKVGEKRKQGPAVESESPQKRRAIPRTAISSTSNTGKKPPVLSSKGTQKITNFFTRYNNTTYGATVIISNTTYGAVAIRGIQPTDLLNRM</sequence>
<dbReference type="GO" id="GO:0106300">
    <property type="term" value="P:protein-DNA covalent cross-linking repair"/>
    <property type="evidence" value="ECO:0007669"/>
    <property type="project" value="InterPro"/>
</dbReference>
<dbReference type="SUPFAM" id="SSF53474">
    <property type="entry name" value="alpha/beta-Hydrolases"/>
    <property type="match status" value="1"/>
</dbReference>
<feature type="compositionally biased region" description="Polar residues" evidence="1">
    <location>
        <begin position="1"/>
        <end position="13"/>
    </location>
</feature>
<dbReference type="InterPro" id="IPR029058">
    <property type="entry name" value="AB_hydrolase_fold"/>
</dbReference>
<evidence type="ECO:0000256" key="1">
    <source>
        <dbReference type="SAM" id="MobiDB-lite"/>
    </source>
</evidence>
<feature type="region of interest" description="Disordered" evidence="1">
    <location>
        <begin position="140"/>
        <end position="170"/>
    </location>
</feature>
<name>A0A2H4ST64_CORMI</name>
<dbReference type="GO" id="GO:0003697">
    <property type="term" value="F:single-stranded DNA binding"/>
    <property type="evidence" value="ECO:0007669"/>
    <property type="project" value="InterPro"/>
</dbReference>
<dbReference type="Pfam" id="PF02862">
    <property type="entry name" value="DDHD"/>
    <property type="match status" value="1"/>
</dbReference>
<dbReference type="EMBL" id="CP023326">
    <property type="protein sequence ID" value="ATY66290.1"/>
    <property type="molecule type" value="Genomic_DNA"/>
</dbReference>
<dbReference type="Pfam" id="PF23463">
    <property type="entry name" value="WWE_2"/>
    <property type="match status" value="1"/>
</dbReference>
<dbReference type="SUPFAM" id="SSF143081">
    <property type="entry name" value="BB1717-like"/>
    <property type="match status" value="1"/>
</dbReference>
<reference evidence="3 4" key="1">
    <citation type="journal article" date="2017" name="BMC Genomics">
        <title>Chromosome level assembly and secondary metabolite potential of the parasitic fungus Cordyceps militaris.</title>
        <authorList>
            <person name="Kramer G.J."/>
            <person name="Nodwell J.R."/>
        </authorList>
    </citation>
    <scope>NUCLEOTIDE SEQUENCE [LARGE SCALE GENOMIC DNA]</scope>
    <source>
        <strain evidence="3 4">ATCC 34164</strain>
    </source>
</reference>
<feature type="region of interest" description="Disordered" evidence="1">
    <location>
        <begin position="1"/>
        <end position="76"/>
    </location>
</feature>
<feature type="compositionally biased region" description="Polar residues" evidence="1">
    <location>
        <begin position="157"/>
        <end position="167"/>
    </location>
</feature>
<feature type="region of interest" description="Disordered" evidence="1">
    <location>
        <begin position="1230"/>
        <end position="1271"/>
    </location>
</feature>
<feature type="domain" description="DDHD" evidence="2">
    <location>
        <begin position="659"/>
        <end position="948"/>
    </location>
</feature>
<dbReference type="InterPro" id="IPR055555">
    <property type="entry name" value="PA-PLA1_DUF7131"/>
</dbReference>
<evidence type="ECO:0000259" key="2">
    <source>
        <dbReference type="PROSITE" id="PS51043"/>
    </source>
</evidence>
<dbReference type="GO" id="GO:0005737">
    <property type="term" value="C:cytoplasm"/>
    <property type="evidence" value="ECO:0007669"/>
    <property type="project" value="TreeGrafter"/>
</dbReference>
<dbReference type="InterPro" id="IPR058055">
    <property type="entry name" value="PA-PLA1"/>
</dbReference>
<feature type="region of interest" description="Disordered" evidence="1">
    <location>
        <begin position="818"/>
        <end position="847"/>
    </location>
</feature>
<protein>
    <submittedName>
        <fullName evidence="3">DDHD domain</fullName>
    </submittedName>
</protein>
<dbReference type="SMART" id="SM01127">
    <property type="entry name" value="DDHD"/>
    <property type="match status" value="1"/>
</dbReference>
<dbReference type="VEuPathDB" id="FungiDB:CCM_00759"/>
<feature type="compositionally biased region" description="Basic and acidic residues" evidence="1">
    <location>
        <begin position="869"/>
        <end position="887"/>
    </location>
</feature>
<evidence type="ECO:0000313" key="4">
    <source>
        <dbReference type="Proteomes" id="UP000323067"/>
    </source>
</evidence>
<dbReference type="Gene3D" id="3.90.1680.10">
    <property type="entry name" value="SOS response associated peptidase-like"/>
    <property type="match status" value="1"/>
</dbReference>
<feature type="region of interest" description="Disordered" evidence="1">
    <location>
        <begin position="333"/>
        <end position="365"/>
    </location>
</feature>
<feature type="compositionally biased region" description="Polar residues" evidence="1">
    <location>
        <begin position="57"/>
        <end position="76"/>
    </location>
</feature>
<dbReference type="Pfam" id="PF23465">
    <property type="entry name" value="DUF7131"/>
    <property type="match status" value="1"/>
</dbReference>
<accession>A0A2H4ST64</accession>
<dbReference type="InterPro" id="IPR036590">
    <property type="entry name" value="SRAP-like"/>
</dbReference>
<dbReference type="GO" id="GO:0046872">
    <property type="term" value="F:metal ion binding"/>
    <property type="evidence" value="ECO:0007669"/>
    <property type="project" value="InterPro"/>
</dbReference>
<feature type="compositionally biased region" description="Basic and acidic residues" evidence="1">
    <location>
        <begin position="335"/>
        <end position="357"/>
    </location>
</feature>
<feature type="compositionally biased region" description="Basic and acidic residues" evidence="1">
    <location>
        <begin position="829"/>
        <end position="846"/>
    </location>
</feature>
<proteinExistence type="predicted"/>
<gene>
    <name evidence="3" type="ORF">A9K55_001395</name>
</gene>
<dbReference type="InterPro" id="IPR004177">
    <property type="entry name" value="DDHD_dom"/>
</dbReference>
<dbReference type="OrthoDB" id="431378at2759"/>
<dbReference type="GO" id="GO:0004620">
    <property type="term" value="F:phospholipase activity"/>
    <property type="evidence" value="ECO:0007669"/>
    <property type="project" value="TreeGrafter"/>
</dbReference>
<dbReference type="Proteomes" id="UP000323067">
    <property type="component" value="Chromosome iii"/>
</dbReference>